<protein>
    <submittedName>
        <fullName evidence="2">Uncharacterized protein</fullName>
    </submittedName>
</protein>
<comment type="caution">
    <text evidence="2">The sequence shown here is derived from an EMBL/GenBank/DDBJ whole genome shotgun (WGS) entry which is preliminary data.</text>
</comment>
<gene>
    <name evidence="2" type="ORF">EYF80_020290</name>
</gene>
<reference evidence="2 3" key="1">
    <citation type="submission" date="2019-03" db="EMBL/GenBank/DDBJ databases">
        <title>First draft genome of Liparis tanakae, snailfish: a comprehensive survey of snailfish specific genes.</title>
        <authorList>
            <person name="Kim W."/>
            <person name="Song I."/>
            <person name="Jeong J.-H."/>
            <person name="Kim D."/>
            <person name="Kim S."/>
            <person name="Ryu S."/>
            <person name="Song J.Y."/>
            <person name="Lee S.K."/>
        </authorList>
    </citation>
    <scope>NUCLEOTIDE SEQUENCE [LARGE SCALE GENOMIC DNA]</scope>
    <source>
        <tissue evidence="2">Muscle</tissue>
    </source>
</reference>
<proteinExistence type="predicted"/>
<dbReference type="OrthoDB" id="9947484at2759"/>
<dbReference type="Proteomes" id="UP000314294">
    <property type="component" value="Unassembled WGS sequence"/>
</dbReference>
<evidence type="ECO:0000256" key="1">
    <source>
        <dbReference type="SAM" id="MobiDB-lite"/>
    </source>
</evidence>
<sequence>MTTRLTMLMMKNGSQQSTNTTTITTTIRLVYLNIRKDDHGQNHHEGQGPHGCAHHLGHAGVSPLGAADRMNHSQVPIDGHDRQAEDGRELVHGVRGHHHAAKEGAKRPIGEHVLGGDQGEPDNVELIRHRQVQDVDVGDRLHFGVAQHHVDGQSVARQTHHEDCEGDECGHHSAAALEGHALGGQVGGDVEEARVGEEGRGGVEVRCEGEPVGLL</sequence>
<name>A0A4Z2HUC8_9TELE</name>
<evidence type="ECO:0000313" key="3">
    <source>
        <dbReference type="Proteomes" id="UP000314294"/>
    </source>
</evidence>
<evidence type="ECO:0000313" key="2">
    <source>
        <dbReference type="EMBL" id="TNN69456.1"/>
    </source>
</evidence>
<feature type="compositionally biased region" description="Basic and acidic residues" evidence="1">
    <location>
        <begin position="38"/>
        <end position="47"/>
    </location>
</feature>
<organism evidence="2 3">
    <name type="scientific">Liparis tanakae</name>
    <name type="common">Tanaka's snailfish</name>
    <dbReference type="NCBI Taxonomy" id="230148"/>
    <lineage>
        <taxon>Eukaryota</taxon>
        <taxon>Metazoa</taxon>
        <taxon>Chordata</taxon>
        <taxon>Craniata</taxon>
        <taxon>Vertebrata</taxon>
        <taxon>Euteleostomi</taxon>
        <taxon>Actinopterygii</taxon>
        <taxon>Neopterygii</taxon>
        <taxon>Teleostei</taxon>
        <taxon>Neoteleostei</taxon>
        <taxon>Acanthomorphata</taxon>
        <taxon>Eupercaria</taxon>
        <taxon>Perciformes</taxon>
        <taxon>Cottioidei</taxon>
        <taxon>Cottales</taxon>
        <taxon>Liparidae</taxon>
        <taxon>Liparis</taxon>
    </lineage>
</organism>
<dbReference type="EMBL" id="SRLO01000175">
    <property type="protein sequence ID" value="TNN69456.1"/>
    <property type="molecule type" value="Genomic_DNA"/>
</dbReference>
<feature type="region of interest" description="Disordered" evidence="1">
    <location>
        <begin position="38"/>
        <end position="80"/>
    </location>
</feature>
<dbReference type="AlphaFoldDB" id="A0A4Z2HUC8"/>
<keyword evidence="3" id="KW-1185">Reference proteome</keyword>
<accession>A0A4Z2HUC8</accession>